<dbReference type="Pfam" id="PF09650">
    <property type="entry name" value="PHA_gran_rgn"/>
    <property type="match status" value="1"/>
</dbReference>
<dbReference type="InterPro" id="IPR013433">
    <property type="entry name" value="PHA_gran_rgn"/>
</dbReference>
<dbReference type="AlphaFoldDB" id="A0A7U7GCF3"/>
<gene>
    <name evidence="1" type="ORF">BN874_30003</name>
</gene>
<evidence type="ECO:0000313" key="2">
    <source>
        <dbReference type="Proteomes" id="UP000019184"/>
    </source>
</evidence>
<dbReference type="RefSeq" id="WP_034434059.1">
    <property type="nucleotide sequence ID" value="NZ_CBTK010000223.1"/>
</dbReference>
<dbReference type="EMBL" id="CBTK010000223">
    <property type="protein sequence ID" value="CDH45871.1"/>
    <property type="molecule type" value="Genomic_DNA"/>
</dbReference>
<keyword evidence="2" id="KW-1185">Reference proteome</keyword>
<protein>
    <submittedName>
        <fullName evidence="1">Polyhydroxyalkanoic acid system protein</fullName>
    </submittedName>
</protein>
<evidence type="ECO:0000313" key="1">
    <source>
        <dbReference type="EMBL" id="CDH45871.1"/>
    </source>
</evidence>
<comment type="caution">
    <text evidence="1">The sequence shown here is derived from an EMBL/GenBank/DDBJ whole genome shotgun (WGS) entry which is preliminary data.</text>
</comment>
<organism evidence="1 2">
    <name type="scientific">Candidatus Contendobacter odensis Run_B_J11</name>
    <dbReference type="NCBI Taxonomy" id="1400861"/>
    <lineage>
        <taxon>Bacteria</taxon>
        <taxon>Pseudomonadati</taxon>
        <taxon>Pseudomonadota</taxon>
        <taxon>Gammaproteobacteria</taxon>
        <taxon>Candidatus Competibacteraceae</taxon>
        <taxon>Candidatus Contendibacter</taxon>
    </lineage>
</organism>
<sequence length="96" mass="11036">MSHIAIHRAHSLPLDQARQAAETLATQLAARYEISYHWQDDALHFERSGVSGCIELEPGTVRVNVRLGFLLVWQKTWLEQEINRQLDEVFQQVDPG</sequence>
<dbReference type="NCBIfam" id="TIGR02610">
    <property type="entry name" value="PHA_gran_rgn"/>
    <property type="match status" value="1"/>
</dbReference>
<dbReference type="OrthoDB" id="287584at2"/>
<name>A0A7U7GCF3_9GAMM</name>
<reference evidence="1 2" key="1">
    <citation type="journal article" date="2014" name="ISME J.">
        <title>Candidatus Competibacter-lineage genomes retrieved from metagenomes reveal functional metabolic diversity.</title>
        <authorList>
            <person name="McIlroy S.J."/>
            <person name="Albertsen M."/>
            <person name="Andresen E.K."/>
            <person name="Saunders A.M."/>
            <person name="Kristiansen R."/>
            <person name="Stokholm-Bjerregaard M."/>
            <person name="Nielsen K.L."/>
            <person name="Nielsen P.H."/>
        </authorList>
    </citation>
    <scope>NUCLEOTIDE SEQUENCE [LARGE SCALE GENOMIC DNA]</scope>
    <source>
        <strain evidence="1 2">Run_B_J11</strain>
    </source>
</reference>
<proteinExistence type="predicted"/>
<accession>A0A7U7GCF3</accession>
<dbReference type="Proteomes" id="UP000019184">
    <property type="component" value="Unassembled WGS sequence"/>
</dbReference>